<proteinExistence type="predicted"/>
<keyword evidence="2" id="KW-0479">Metal-binding</keyword>
<evidence type="ECO:0000256" key="1">
    <source>
        <dbReference type="ARBA" id="ARBA00022596"/>
    </source>
</evidence>
<accession>A0A524RML4</accession>
<dbReference type="PANTHER" id="PTHR34535">
    <property type="entry name" value="HYDROGENASE MATURATION FACTOR HYPA"/>
    <property type="match status" value="1"/>
</dbReference>
<keyword evidence="3" id="KW-0862">Zinc</keyword>
<evidence type="ECO:0000256" key="2">
    <source>
        <dbReference type="ARBA" id="ARBA00022723"/>
    </source>
</evidence>
<dbReference type="GO" id="GO:0016151">
    <property type="term" value="F:nickel cation binding"/>
    <property type="evidence" value="ECO:0007669"/>
    <property type="project" value="InterPro"/>
</dbReference>
<dbReference type="GO" id="GO:0051604">
    <property type="term" value="P:protein maturation"/>
    <property type="evidence" value="ECO:0007669"/>
    <property type="project" value="InterPro"/>
</dbReference>
<dbReference type="GO" id="GO:0008270">
    <property type="term" value="F:zinc ion binding"/>
    <property type="evidence" value="ECO:0007669"/>
    <property type="project" value="TreeGrafter"/>
</dbReference>
<organism evidence="4 5">
    <name type="scientific">Aphanocapsa feldmannii 277cV</name>
    <dbReference type="NCBI Taxonomy" id="2507553"/>
    <lineage>
        <taxon>Bacteria</taxon>
        <taxon>Bacillati</taxon>
        <taxon>Cyanobacteriota</taxon>
        <taxon>Cyanophyceae</taxon>
        <taxon>Oscillatoriophycideae</taxon>
        <taxon>Chroococcales</taxon>
        <taxon>Microcystaceae</taxon>
        <taxon>Aphanocapsa</taxon>
    </lineage>
</organism>
<reference evidence="4 5" key="1">
    <citation type="journal article" date="2019" name="mSystems">
        <title>Life at home and on the roam: Genomic adaptions reflect the dual lifestyle of an intracellular, facultative symbiont.</title>
        <authorList>
            <person name="Burgsdorf I."/>
        </authorList>
    </citation>
    <scope>NUCLEOTIDE SEQUENCE [LARGE SCALE GENOMIC DNA]</scope>
    <source>
        <strain evidence="4">277cV</strain>
    </source>
</reference>
<evidence type="ECO:0000256" key="3">
    <source>
        <dbReference type="ARBA" id="ARBA00022833"/>
    </source>
</evidence>
<name>A0A524RML4_9CHRO</name>
<dbReference type="EMBL" id="SRMO01000070">
    <property type="protein sequence ID" value="TGG91885.1"/>
    <property type="molecule type" value="Genomic_DNA"/>
</dbReference>
<sequence>MHEVDMTKCLLISLNEWRDRQAQPTAMVETVHLDVGRFTCVEPNQLVTTYNAAVQGSWLDGSELTITEIPFVGRCVACNASYNPVPESAYRSPCCDHPLKEIVSGRELRIRSIDYRTDARAALESGQIQRTR</sequence>
<evidence type="ECO:0000313" key="4">
    <source>
        <dbReference type="EMBL" id="TGG91885.1"/>
    </source>
</evidence>
<dbReference type="Pfam" id="PF01155">
    <property type="entry name" value="HypA"/>
    <property type="match status" value="1"/>
</dbReference>
<dbReference type="InterPro" id="IPR000688">
    <property type="entry name" value="HypA/HybF"/>
</dbReference>
<keyword evidence="1" id="KW-0533">Nickel</keyword>
<evidence type="ECO:0000313" key="5">
    <source>
        <dbReference type="Proteomes" id="UP000317990"/>
    </source>
</evidence>
<dbReference type="Gene3D" id="3.30.2320.80">
    <property type="match status" value="1"/>
</dbReference>
<dbReference type="PIRSF" id="PIRSF004761">
    <property type="entry name" value="Hydrgn_mat_HypA"/>
    <property type="match status" value="1"/>
</dbReference>
<comment type="caution">
    <text evidence="4">The sequence shown here is derived from an EMBL/GenBank/DDBJ whole genome shotgun (WGS) entry which is preliminary data.</text>
</comment>
<protein>
    <submittedName>
        <fullName evidence="4">Hydrogenase maturation nickel metallochaperone HypA</fullName>
    </submittedName>
</protein>
<dbReference type="PANTHER" id="PTHR34535:SF3">
    <property type="entry name" value="HYDROGENASE MATURATION FACTOR HYPA"/>
    <property type="match status" value="1"/>
</dbReference>
<gene>
    <name evidence="4" type="ORF">ERJ67_06880</name>
</gene>
<dbReference type="Proteomes" id="UP000317990">
    <property type="component" value="Unassembled WGS sequence"/>
</dbReference>
<dbReference type="AlphaFoldDB" id="A0A524RML4"/>